<evidence type="ECO:0000313" key="4">
    <source>
        <dbReference type="RefSeq" id="XP_052114543.1"/>
    </source>
</evidence>
<dbReference type="AlphaFoldDB" id="A0A6P5NDL7"/>
<protein>
    <submittedName>
        <fullName evidence="2 3">Uncharacterized protein LOC107479503</fullName>
    </submittedName>
</protein>
<accession>A0A6P5NDL7</accession>
<dbReference type="PANTHER" id="PTHR10775:SF190">
    <property type="entry name" value="TNP2-LIKE TRANSPOSON PROTEIN"/>
    <property type="match status" value="1"/>
</dbReference>
<evidence type="ECO:0000313" key="1">
    <source>
        <dbReference type="Proteomes" id="UP000515211"/>
    </source>
</evidence>
<evidence type="ECO:0000313" key="3">
    <source>
        <dbReference type="RefSeq" id="XP_052114542.1"/>
    </source>
</evidence>
<dbReference type="RefSeq" id="XP_052114543.1">
    <property type="nucleotide sequence ID" value="XM_052258583.1"/>
</dbReference>
<sequence length="367" mass="42925">MLYRNEHINDLVCHICGESRYNQAPTTDDNEDDFALPNKVHKVAAKTLRYFPLIPRHKRLFMCPNTAEALRWHDEQRLKDGCIRHTADGEAWKKLDSRYSNFSKELRNLRLGSASDGFNSFRTMNVLHSTWPVVLMVYNFPPWMSMKSEYCMLSLLIPGPCSPGNNIDVFLQPLIEELRELWVAGIDTYDSFKNETFQMHAALLWTINDFSAYAMLSGWSTKGKLAYPCCKNDTSFCYLKYSQKIVYMDHRRFLPVDHAWRSNKRSFNGKTELKDPPRMLTGEKVLDMLKLVDNAFGKTQNKIKGQWKKRSIFFELPYWHHYMIRHNLDVMHIEKNVVDSIVGTLLDIPGKTKDHAKAHYDLKEMDI</sequence>
<dbReference type="KEGG" id="adu:107479503"/>
<reference evidence="2 3" key="2">
    <citation type="submission" date="2025-04" db="UniProtKB">
        <authorList>
            <consortium name="RefSeq"/>
        </authorList>
    </citation>
    <scope>IDENTIFICATION</scope>
    <source>
        <tissue evidence="2 3">Whole plant</tissue>
    </source>
</reference>
<dbReference type="InterPro" id="IPR004242">
    <property type="entry name" value="Transposase_21"/>
</dbReference>
<evidence type="ECO:0000313" key="2">
    <source>
        <dbReference type="RefSeq" id="XP_020994157.1"/>
    </source>
</evidence>
<evidence type="ECO:0000313" key="5">
    <source>
        <dbReference type="RefSeq" id="XP_052114544.1"/>
    </source>
</evidence>
<dbReference type="Pfam" id="PF02992">
    <property type="entry name" value="Transposase_21"/>
    <property type="match status" value="1"/>
</dbReference>
<proteinExistence type="predicted"/>
<dbReference type="Proteomes" id="UP000515211">
    <property type="component" value="Chromosome 3"/>
</dbReference>
<organism evidence="1 2">
    <name type="scientific">Arachis duranensis</name>
    <name type="common">Wild peanut</name>
    <dbReference type="NCBI Taxonomy" id="130453"/>
    <lineage>
        <taxon>Eukaryota</taxon>
        <taxon>Viridiplantae</taxon>
        <taxon>Streptophyta</taxon>
        <taxon>Embryophyta</taxon>
        <taxon>Tracheophyta</taxon>
        <taxon>Spermatophyta</taxon>
        <taxon>Magnoliopsida</taxon>
        <taxon>eudicotyledons</taxon>
        <taxon>Gunneridae</taxon>
        <taxon>Pentapetalae</taxon>
        <taxon>rosids</taxon>
        <taxon>fabids</taxon>
        <taxon>Fabales</taxon>
        <taxon>Fabaceae</taxon>
        <taxon>Papilionoideae</taxon>
        <taxon>50 kb inversion clade</taxon>
        <taxon>dalbergioids sensu lato</taxon>
        <taxon>Dalbergieae</taxon>
        <taxon>Pterocarpus clade</taxon>
        <taxon>Arachis</taxon>
    </lineage>
</organism>
<gene>
    <name evidence="2 3 4 5" type="primary">LOC107479503</name>
</gene>
<dbReference type="RefSeq" id="XP_052114542.1">
    <property type="nucleotide sequence ID" value="XM_052258582.1"/>
</dbReference>
<keyword evidence="1" id="KW-1185">Reference proteome</keyword>
<dbReference type="RefSeq" id="XP_020994157.1">
    <property type="nucleotide sequence ID" value="XM_021138498.2"/>
</dbReference>
<reference evidence="1" key="1">
    <citation type="journal article" date="2016" name="Nat. Genet.">
        <title>The genome sequences of Arachis duranensis and Arachis ipaensis, the diploid ancestors of cultivated peanut.</title>
        <authorList>
            <person name="Bertioli D.J."/>
            <person name="Cannon S.B."/>
            <person name="Froenicke L."/>
            <person name="Huang G."/>
            <person name="Farmer A.D."/>
            <person name="Cannon E.K."/>
            <person name="Liu X."/>
            <person name="Gao D."/>
            <person name="Clevenger J."/>
            <person name="Dash S."/>
            <person name="Ren L."/>
            <person name="Moretzsohn M.C."/>
            <person name="Shirasawa K."/>
            <person name="Huang W."/>
            <person name="Vidigal B."/>
            <person name="Abernathy B."/>
            <person name="Chu Y."/>
            <person name="Niederhuth C.E."/>
            <person name="Umale P."/>
            <person name="Araujo A.C."/>
            <person name="Kozik A."/>
            <person name="Kim K.D."/>
            <person name="Burow M.D."/>
            <person name="Varshney R.K."/>
            <person name="Wang X."/>
            <person name="Zhang X."/>
            <person name="Barkley N."/>
            <person name="Guimaraes P.M."/>
            <person name="Isobe S."/>
            <person name="Guo B."/>
            <person name="Liao B."/>
            <person name="Stalker H.T."/>
            <person name="Schmitz R.J."/>
            <person name="Scheffler B.E."/>
            <person name="Leal-Bertioli S.C."/>
            <person name="Xun X."/>
            <person name="Jackson S.A."/>
            <person name="Michelmore R."/>
            <person name="Ozias-Akins P."/>
        </authorList>
    </citation>
    <scope>NUCLEOTIDE SEQUENCE [LARGE SCALE GENOMIC DNA]</scope>
    <source>
        <strain evidence="1">cv. V14167</strain>
    </source>
</reference>
<name>A0A6P5NDL7_ARADU</name>
<dbReference type="PANTHER" id="PTHR10775">
    <property type="entry name" value="OS08G0208400 PROTEIN"/>
    <property type="match status" value="1"/>
</dbReference>
<dbReference type="RefSeq" id="XP_052114544.1">
    <property type="nucleotide sequence ID" value="XM_052258584.1"/>
</dbReference>
<dbReference type="GeneID" id="107479503"/>